<keyword evidence="2 4" id="KW-0442">Lipid degradation</keyword>
<dbReference type="Pfam" id="PF01734">
    <property type="entry name" value="Patatin"/>
    <property type="match status" value="1"/>
</dbReference>
<comment type="caution">
    <text evidence="7">The sequence shown here is derived from an EMBL/GenBank/DDBJ whole genome shotgun (WGS) entry which is preliminary data.</text>
</comment>
<feature type="short sequence motif" description="GXGXXG" evidence="4">
    <location>
        <begin position="42"/>
        <end position="47"/>
    </location>
</feature>
<keyword evidence="3 4" id="KW-0443">Lipid metabolism</keyword>
<evidence type="ECO:0000256" key="2">
    <source>
        <dbReference type="ARBA" id="ARBA00022963"/>
    </source>
</evidence>
<sequence>MSGGVGPTGEAGAEGVLEVPVPKRPTAAGAGEPRVIDLALQGGGSHGAFTWGVLDRLLEDGRLRIDGVSGTSAGAMNAAVMATGFARGGALGARQALSRFWQDVSGVPACFGVVGETQGPEDAARRETPAWVFNRSAWPGMAAWDAWLRLWSPYQLNPFNLDPLRDIVRRHVDVDALREGPIKVFVTATSVRTGQPRVFSGEDLGIEALMASACLPHSAQTVVIDGEPFWDGGFSGNPALWPLVYGTASDDVLLIQINPREHEGIPRTAAEIDDRINEITFNASLVAELRAIAFVQRLLRDRRIDPTRYKQMRLHRIADEDGLAPFGASSKLNTDPRLLTTLFVLGRDAADKWLGTCAQHVGHESTLDIGEVFLANRVRNARPAVKAAGAVGKAGRTDKTDKTEKADKSGKA</sequence>
<evidence type="ECO:0000256" key="5">
    <source>
        <dbReference type="SAM" id="MobiDB-lite"/>
    </source>
</evidence>
<dbReference type="OrthoDB" id="9770965at2"/>
<feature type="active site" description="Proton acceptor" evidence="4">
    <location>
        <position position="231"/>
    </location>
</feature>
<dbReference type="PANTHER" id="PTHR14226:SF78">
    <property type="entry name" value="SLR0060 PROTEIN"/>
    <property type="match status" value="1"/>
</dbReference>
<name>A0A2G9CBB6_9BURK</name>
<feature type="region of interest" description="Disordered" evidence="5">
    <location>
        <begin position="387"/>
        <end position="412"/>
    </location>
</feature>
<evidence type="ECO:0000256" key="4">
    <source>
        <dbReference type="PROSITE-ProRule" id="PRU01161"/>
    </source>
</evidence>
<gene>
    <name evidence="7" type="ORF">CS062_08535</name>
</gene>
<dbReference type="AlphaFoldDB" id="A0A2G9CBB6"/>
<dbReference type="PROSITE" id="PS51635">
    <property type="entry name" value="PNPLA"/>
    <property type="match status" value="1"/>
</dbReference>
<dbReference type="EMBL" id="PEOG01000018">
    <property type="protein sequence ID" value="PIM53675.1"/>
    <property type="molecule type" value="Genomic_DNA"/>
</dbReference>
<dbReference type="GO" id="GO:0016787">
    <property type="term" value="F:hydrolase activity"/>
    <property type="evidence" value="ECO:0007669"/>
    <property type="project" value="UniProtKB-UniRule"/>
</dbReference>
<dbReference type="Gene3D" id="3.40.1090.10">
    <property type="entry name" value="Cytosolic phospholipase A2 catalytic domain"/>
    <property type="match status" value="2"/>
</dbReference>
<keyword evidence="8" id="KW-1185">Reference proteome</keyword>
<dbReference type="GO" id="GO:0016042">
    <property type="term" value="P:lipid catabolic process"/>
    <property type="evidence" value="ECO:0007669"/>
    <property type="project" value="UniProtKB-UniRule"/>
</dbReference>
<feature type="short sequence motif" description="DGA/G" evidence="4">
    <location>
        <begin position="231"/>
        <end position="233"/>
    </location>
</feature>
<feature type="region of interest" description="Disordered" evidence="5">
    <location>
        <begin position="1"/>
        <end position="28"/>
    </location>
</feature>
<dbReference type="Proteomes" id="UP000231501">
    <property type="component" value="Unassembled WGS sequence"/>
</dbReference>
<organism evidence="7 8">
    <name type="scientific">Roseateles chitinivorans</name>
    <dbReference type="NCBI Taxonomy" id="2917965"/>
    <lineage>
        <taxon>Bacteria</taxon>
        <taxon>Pseudomonadati</taxon>
        <taxon>Pseudomonadota</taxon>
        <taxon>Betaproteobacteria</taxon>
        <taxon>Burkholderiales</taxon>
        <taxon>Sphaerotilaceae</taxon>
        <taxon>Roseateles</taxon>
    </lineage>
</organism>
<accession>A0A2G9CBB6</accession>
<evidence type="ECO:0000313" key="7">
    <source>
        <dbReference type="EMBL" id="PIM53675.1"/>
    </source>
</evidence>
<dbReference type="InterPro" id="IPR016035">
    <property type="entry name" value="Acyl_Trfase/lysoPLipase"/>
</dbReference>
<proteinExistence type="predicted"/>
<dbReference type="SUPFAM" id="SSF52151">
    <property type="entry name" value="FabD/lysophospholipase-like"/>
    <property type="match status" value="1"/>
</dbReference>
<evidence type="ECO:0000256" key="1">
    <source>
        <dbReference type="ARBA" id="ARBA00022801"/>
    </source>
</evidence>
<feature type="domain" description="PNPLA" evidence="6">
    <location>
        <begin position="38"/>
        <end position="244"/>
    </location>
</feature>
<feature type="active site" description="Nucleophile" evidence="4">
    <location>
        <position position="72"/>
    </location>
</feature>
<dbReference type="PANTHER" id="PTHR14226">
    <property type="entry name" value="NEUROPATHY TARGET ESTERASE/SWISS CHEESE D.MELANOGASTER"/>
    <property type="match status" value="1"/>
</dbReference>
<protein>
    <submittedName>
        <fullName evidence="7">Patatin</fullName>
    </submittedName>
</protein>
<evidence type="ECO:0000256" key="3">
    <source>
        <dbReference type="ARBA" id="ARBA00023098"/>
    </source>
</evidence>
<evidence type="ECO:0000259" key="6">
    <source>
        <dbReference type="PROSITE" id="PS51635"/>
    </source>
</evidence>
<dbReference type="InterPro" id="IPR002641">
    <property type="entry name" value="PNPLA_dom"/>
</dbReference>
<reference evidence="7 8" key="1">
    <citation type="submission" date="2017-11" db="EMBL/GenBank/DDBJ databases">
        <title>Draft genome sequence of Mitsuaria sp. HWN-4.</title>
        <authorList>
            <person name="Gundlapally S.R."/>
        </authorList>
    </citation>
    <scope>NUCLEOTIDE SEQUENCE [LARGE SCALE GENOMIC DNA]</scope>
    <source>
        <strain evidence="7 8">HWN-4</strain>
    </source>
</reference>
<feature type="short sequence motif" description="GXSXG" evidence="4">
    <location>
        <begin position="70"/>
        <end position="74"/>
    </location>
</feature>
<keyword evidence="1 4" id="KW-0378">Hydrolase</keyword>
<feature type="compositionally biased region" description="Basic and acidic residues" evidence="5">
    <location>
        <begin position="395"/>
        <end position="412"/>
    </location>
</feature>
<dbReference type="InterPro" id="IPR050301">
    <property type="entry name" value="NTE"/>
</dbReference>
<evidence type="ECO:0000313" key="8">
    <source>
        <dbReference type="Proteomes" id="UP000231501"/>
    </source>
</evidence>